<dbReference type="GO" id="GO:0005739">
    <property type="term" value="C:mitochondrion"/>
    <property type="evidence" value="ECO:0007669"/>
    <property type="project" value="UniProtKB-SubCell"/>
</dbReference>
<gene>
    <name evidence="12" type="ORF">PARMNEM_LOCUS5070</name>
</gene>
<evidence type="ECO:0000256" key="6">
    <source>
        <dbReference type="ARBA" id="ARBA00022660"/>
    </source>
</evidence>
<dbReference type="PROSITE" id="PS51808">
    <property type="entry name" value="CHCH"/>
    <property type="match status" value="1"/>
</dbReference>
<keyword evidence="7" id="KW-0677">Repeat</keyword>
<keyword evidence="5" id="KW-0813">Transport</keyword>
<evidence type="ECO:0000256" key="10">
    <source>
        <dbReference type="ARBA" id="ARBA00023157"/>
    </source>
</evidence>
<dbReference type="EMBL" id="CAVLGL010000057">
    <property type="protein sequence ID" value="CAK1583712.1"/>
    <property type="molecule type" value="Genomic_DNA"/>
</dbReference>
<name>A0AAV1KPJ1_9NEOP</name>
<evidence type="ECO:0000256" key="7">
    <source>
        <dbReference type="ARBA" id="ARBA00022737"/>
    </source>
</evidence>
<dbReference type="Pfam" id="PF08583">
    <property type="entry name" value="Cmc1"/>
    <property type="match status" value="1"/>
</dbReference>
<keyword evidence="8" id="KW-0249">Electron transport</keyword>
<evidence type="ECO:0000313" key="13">
    <source>
        <dbReference type="Proteomes" id="UP001314205"/>
    </source>
</evidence>
<dbReference type="AlphaFoldDB" id="A0AAV1KPJ1"/>
<keyword evidence="6" id="KW-0679">Respiratory chain</keyword>
<dbReference type="GO" id="GO:0006120">
    <property type="term" value="P:mitochondrial electron transport, NADH to ubiquinone"/>
    <property type="evidence" value="ECO:0007669"/>
    <property type="project" value="InterPro"/>
</dbReference>
<comment type="similarity">
    <text evidence="3 11">Belongs to the CMC family.</text>
</comment>
<proteinExistence type="inferred from homology"/>
<accession>A0AAV1KPJ1</accession>
<evidence type="ECO:0000256" key="8">
    <source>
        <dbReference type="ARBA" id="ARBA00022982"/>
    </source>
</evidence>
<protein>
    <recommendedName>
        <fullName evidence="11">COX assembly mitochondrial protein</fullName>
    </recommendedName>
</protein>
<dbReference type="PANTHER" id="PTHR13344">
    <property type="entry name" value="NADH-UBIQUINONE OXIDOREDUCTASE"/>
    <property type="match status" value="1"/>
</dbReference>
<dbReference type="Proteomes" id="UP001314205">
    <property type="component" value="Unassembled WGS sequence"/>
</dbReference>
<organism evidence="12 13">
    <name type="scientific">Parnassius mnemosyne</name>
    <name type="common">clouded apollo</name>
    <dbReference type="NCBI Taxonomy" id="213953"/>
    <lineage>
        <taxon>Eukaryota</taxon>
        <taxon>Metazoa</taxon>
        <taxon>Ecdysozoa</taxon>
        <taxon>Arthropoda</taxon>
        <taxon>Hexapoda</taxon>
        <taxon>Insecta</taxon>
        <taxon>Pterygota</taxon>
        <taxon>Neoptera</taxon>
        <taxon>Endopterygota</taxon>
        <taxon>Lepidoptera</taxon>
        <taxon>Glossata</taxon>
        <taxon>Ditrysia</taxon>
        <taxon>Papilionoidea</taxon>
        <taxon>Papilionidae</taxon>
        <taxon>Parnassiinae</taxon>
        <taxon>Parnassini</taxon>
        <taxon>Parnassius</taxon>
        <taxon>Driopa</taxon>
    </lineage>
</organism>
<keyword evidence="10" id="KW-1015">Disulfide bond</keyword>
<dbReference type="PANTHER" id="PTHR13344:SF0">
    <property type="entry name" value="NADH DEHYDROGENASE [UBIQUINONE] 1 ALPHA SUBCOMPLEX SUBUNIT 8"/>
    <property type="match status" value="1"/>
</dbReference>
<dbReference type="InterPro" id="IPR013892">
    <property type="entry name" value="Cyt_c_biogenesis_Cmc1-like"/>
</dbReference>
<evidence type="ECO:0000256" key="5">
    <source>
        <dbReference type="ARBA" id="ARBA00022448"/>
    </source>
</evidence>
<evidence type="ECO:0000256" key="2">
    <source>
        <dbReference type="ARBA" id="ARBA00004173"/>
    </source>
</evidence>
<evidence type="ECO:0000256" key="11">
    <source>
        <dbReference type="RuleBase" id="RU364104"/>
    </source>
</evidence>
<comment type="caution">
    <text evidence="12">The sequence shown here is derived from an EMBL/GenBank/DDBJ whole genome shotgun (WGS) entry which is preliminary data.</text>
</comment>
<sequence>MVVTEDVDLPSCSELTVPEVNLSTATLMSAGPYFGKDCEAINNEFMLCRYELDDPRACVNLGKKVTSCTMKFFKKVKENCLEEFNQYVNCVDKSSGNFSFSKCRTTQTVFDGCMKDKLNMERPDFGYFTRPRVHCSPSPAPESPPCPCYQKFPDATPSLPDWKPRPPARFGSRFYWMTE</sequence>
<evidence type="ECO:0000256" key="9">
    <source>
        <dbReference type="ARBA" id="ARBA00023128"/>
    </source>
</evidence>
<keyword evidence="9 11" id="KW-0496">Mitochondrion</keyword>
<comment type="subcellular location">
    <subcellularLocation>
        <location evidence="2 11">Mitochondrion</location>
    </subcellularLocation>
</comment>
<evidence type="ECO:0000256" key="1">
    <source>
        <dbReference type="ARBA" id="ARBA00003195"/>
    </source>
</evidence>
<evidence type="ECO:0000256" key="3">
    <source>
        <dbReference type="ARBA" id="ARBA00007347"/>
    </source>
</evidence>
<evidence type="ECO:0000313" key="12">
    <source>
        <dbReference type="EMBL" id="CAK1583712.1"/>
    </source>
</evidence>
<dbReference type="InterPro" id="IPR016680">
    <property type="entry name" value="NDUFA8"/>
</dbReference>
<comment type="function">
    <text evidence="1">Accessory subunit of the mitochondrial membrane respiratory chain NADH dehydrogenase (Complex I), that is believed not to be involved in catalysis. Complex I functions in the transfer of electrons from NADH to the respiratory chain. The immediate electron acceptor for the enzyme is believed to be ubiquinone.</text>
</comment>
<keyword evidence="13" id="KW-1185">Reference proteome</keyword>
<comment type="similarity">
    <text evidence="4">Belongs to the complex I NDUFA8 subunit family.</text>
</comment>
<reference evidence="12 13" key="1">
    <citation type="submission" date="2023-11" db="EMBL/GenBank/DDBJ databases">
        <authorList>
            <person name="Hedman E."/>
            <person name="Englund M."/>
            <person name="Stromberg M."/>
            <person name="Nyberg Akerstrom W."/>
            <person name="Nylinder S."/>
            <person name="Jareborg N."/>
            <person name="Kallberg Y."/>
            <person name="Kronander E."/>
        </authorList>
    </citation>
    <scope>NUCLEOTIDE SEQUENCE [LARGE SCALE GENOMIC DNA]</scope>
</reference>
<evidence type="ECO:0000256" key="4">
    <source>
        <dbReference type="ARBA" id="ARBA00010705"/>
    </source>
</evidence>